<evidence type="ECO:0000256" key="1">
    <source>
        <dbReference type="SAM" id="Coils"/>
    </source>
</evidence>
<keyword evidence="1" id="KW-0175">Coiled coil</keyword>
<sequence>MLNKEELLEKIREVNSQLDEIQRQIDGLTNEINNKRALLDEIRKQIAEVRSLIEGKRNQLQKTRELIGSLVERKSQIINQIRTLRNELLQINITLQKYREKMTIYRNLLSTINEYVGGKPLEKEKLKRIIEQLEYFFETSPTNPEWERQFIKYISQIEKELNLADSMEKVKAHIAELKAQIDDFKNKRESIRNEIARLVQDLTTVKQELSQLKASRQEIYKELTKLKEKREELKKRREELKAEILQLALKRKELREKRRAVQEELEKYNVLLKALELAEKNKARVAARELRAASLKERAEALYNKLLNGERLTHEEIKILIEAGYLPEE</sequence>
<gene>
    <name evidence="2" type="ORF">HA333_01950</name>
</gene>
<dbReference type="InterPro" id="IPR039604">
    <property type="entry name" value="Bfr1"/>
</dbReference>
<protein>
    <submittedName>
        <fullName evidence="2">Coiled-coil protein</fullName>
    </submittedName>
</protein>
<dbReference type="InterPro" id="IPR055545">
    <property type="entry name" value="DUF7121"/>
</dbReference>
<dbReference type="AlphaFoldDB" id="A0A832W3S9"/>
<dbReference type="PANTHER" id="PTHR31027:SF2">
    <property type="entry name" value="LEBERCILIN DOMAIN-CONTAINING PROTEIN"/>
    <property type="match status" value="1"/>
</dbReference>
<name>A0A832W3S9_9CREN</name>
<dbReference type="GeneID" id="1465869"/>
<dbReference type="Gene3D" id="1.10.287.950">
    <property type="entry name" value="Methyl-accepting chemotaxis protein"/>
    <property type="match status" value="1"/>
</dbReference>
<dbReference type="Pfam" id="PF23435">
    <property type="entry name" value="DUF7121"/>
    <property type="match status" value="1"/>
</dbReference>
<feature type="coiled-coil region" evidence="1">
    <location>
        <begin position="167"/>
        <end position="281"/>
    </location>
</feature>
<evidence type="ECO:0000313" key="2">
    <source>
        <dbReference type="EMBL" id="HII46254.1"/>
    </source>
</evidence>
<dbReference type="RefSeq" id="WP_011008093.1">
    <property type="nucleotide sequence ID" value="NZ_DUJP01000009.1"/>
</dbReference>
<dbReference type="Proteomes" id="UP000651120">
    <property type="component" value="Unassembled WGS sequence"/>
</dbReference>
<accession>A0A832W3S9</accession>
<dbReference type="PANTHER" id="PTHR31027">
    <property type="entry name" value="NUCLEAR SEGREGATION PROTEIN BFR1"/>
    <property type="match status" value="1"/>
</dbReference>
<dbReference type="OMA" id="QSQQFHE"/>
<dbReference type="Gene3D" id="1.10.287.1490">
    <property type="match status" value="1"/>
</dbReference>
<dbReference type="SUPFAM" id="SSF58104">
    <property type="entry name" value="Methyl-accepting chemotaxis protein (MCP) signaling domain"/>
    <property type="match status" value="1"/>
</dbReference>
<reference evidence="2" key="1">
    <citation type="journal article" date="2020" name="bioRxiv">
        <title>A rank-normalized archaeal taxonomy based on genome phylogeny resolves widespread incomplete and uneven classifications.</title>
        <authorList>
            <person name="Rinke C."/>
            <person name="Chuvochina M."/>
            <person name="Mussig A.J."/>
            <person name="Chaumeil P.-A."/>
            <person name="Waite D.W."/>
            <person name="Whitman W.B."/>
            <person name="Parks D.H."/>
            <person name="Hugenholtz P."/>
        </authorList>
    </citation>
    <scope>NUCLEOTIDE SEQUENCE</scope>
    <source>
        <strain evidence="2">UBA8839</strain>
    </source>
</reference>
<evidence type="ECO:0000313" key="3">
    <source>
        <dbReference type="Proteomes" id="UP000651120"/>
    </source>
</evidence>
<comment type="caution">
    <text evidence="2">The sequence shown here is derived from an EMBL/GenBank/DDBJ whole genome shotgun (WGS) entry which is preliminary data.</text>
</comment>
<organism evidence="2 3">
    <name type="scientific">Pyrobaculum aerophilum</name>
    <dbReference type="NCBI Taxonomy" id="13773"/>
    <lineage>
        <taxon>Archaea</taxon>
        <taxon>Thermoproteota</taxon>
        <taxon>Thermoprotei</taxon>
        <taxon>Thermoproteales</taxon>
        <taxon>Thermoproteaceae</taxon>
        <taxon>Pyrobaculum</taxon>
    </lineage>
</organism>
<feature type="coiled-coil region" evidence="1">
    <location>
        <begin position="4"/>
        <end position="101"/>
    </location>
</feature>
<dbReference type="EMBL" id="DUJP01000009">
    <property type="protein sequence ID" value="HII46254.1"/>
    <property type="molecule type" value="Genomic_DNA"/>
</dbReference>
<proteinExistence type="predicted"/>